<dbReference type="SFLD" id="SFLDS00029">
    <property type="entry name" value="Radical_SAM"/>
    <property type="match status" value="1"/>
</dbReference>
<dbReference type="SFLD" id="SFLDG01082">
    <property type="entry name" value="B12-binding_domain_containing"/>
    <property type="match status" value="1"/>
</dbReference>
<dbReference type="InterPro" id="IPR058240">
    <property type="entry name" value="rSAM_sf"/>
</dbReference>
<dbReference type="EMBL" id="LS483452">
    <property type="protein sequence ID" value="SQH74105.1"/>
    <property type="molecule type" value="Genomic_DNA"/>
</dbReference>
<sequence>MINFRSALHVAISRHELKPYVYSYPSKRSYKELNDINLVDIWDPENTGDVSLYIHIPFCHYRCTYCTLFLTTRYTEDLKQLYVNKICEQLKFYLPYAGNRRVSSIYFGGGTPTVLSMEQFDQIFQTIRNVFRKVPESAEVCVETSPDTVSPELLDKLKTLGVNRISMGIQTMDPAELKASGRPYSIETTISAIKMIKEKFDNLNLDLIYGLSGQDCESWAKSLKYIIQQRPMTISLYPVVSRPLTAIEKQKNIYSDRYLDDAKKLEIYDENIKYLKAEGYRQESFTRFTRLPKEASAYEQEVLDFQGVPMIGIGAGARSNNGKYHYSFDYAVSLKKVGEAINDFIELEFSASTIAQFGAILGEEGERLRYFLLSLTVDKLSSSYYRDSFQRDLFVDFREVISALVDEGCITISSDKSIRLTEKGYKYSNLAAHLLFSDHVKTLEERYIPQ</sequence>
<reference evidence="3" key="1">
    <citation type="submission" date="2018-06" db="EMBL/GenBank/DDBJ databases">
        <authorList>
            <person name="Cea G.-C."/>
            <person name="William W."/>
        </authorList>
    </citation>
    <scope>NUCLEOTIDE SEQUENCE [LARGE SCALE GENOMIC DNA]</scope>
    <source>
        <strain evidence="3">DB21MT-2</strain>
    </source>
</reference>
<dbReference type="NCBIfam" id="NF006067">
    <property type="entry name" value="PRK08208.1"/>
    <property type="match status" value="1"/>
</dbReference>
<dbReference type="InterPro" id="IPR034505">
    <property type="entry name" value="Coproporphyrinogen-III_oxidase"/>
</dbReference>
<dbReference type="RefSeq" id="WP_112350814.1">
    <property type="nucleotide sequence ID" value="NZ_LS483452.1"/>
</dbReference>
<dbReference type="SMART" id="SM00729">
    <property type="entry name" value="Elp3"/>
    <property type="match status" value="1"/>
</dbReference>
<dbReference type="InterPro" id="IPR007197">
    <property type="entry name" value="rSAM"/>
</dbReference>
<name>A0A330LW28_9GAMM</name>
<dbReference type="SFLD" id="SFLDG01065">
    <property type="entry name" value="anaerobic_coproporphyrinogen-I"/>
    <property type="match status" value="1"/>
</dbReference>
<dbReference type="GO" id="GO:0006779">
    <property type="term" value="P:porphyrin-containing compound biosynthetic process"/>
    <property type="evidence" value="ECO:0007669"/>
    <property type="project" value="TreeGrafter"/>
</dbReference>
<dbReference type="PANTHER" id="PTHR13932:SF5">
    <property type="entry name" value="RADICAL S-ADENOSYL METHIONINE DOMAIN-CONTAINING PROTEIN 1, MITOCHONDRIAL"/>
    <property type="match status" value="1"/>
</dbReference>
<dbReference type="GO" id="GO:0051539">
    <property type="term" value="F:4 iron, 4 sulfur cluster binding"/>
    <property type="evidence" value="ECO:0007669"/>
    <property type="project" value="TreeGrafter"/>
</dbReference>
<dbReference type="Pfam" id="PF04055">
    <property type="entry name" value="Radical_SAM"/>
    <property type="match status" value="1"/>
</dbReference>
<protein>
    <submittedName>
        <fullName evidence="2">Coproporphyrinogen III oxidase family protein</fullName>
    </submittedName>
</protein>
<accession>A0A330LW28</accession>
<dbReference type="OrthoDB" id="9808022at2"/>
<evidence type="ECO:0000313" key="2">
    <source>
        <dbReference type="EMBL" id="SQH74105.1"/>
    </source>
</evidence>
<evidence type="ECO:0000259" key="1">
    <source>
        <dbReference type="PROSITE" id="PS51918"/>
    </source>
</evidence>
<dbReference type="PROSITE" id="PS51918">
    <property type="entry name" value="RADICAL_SAM"/>
    <property type="match status" value="1"/>
</dbReference>
<dbReference type="GO" id="GO:0005737">
    <property type="term" value="C:cytoplasm"/>
    <property type="evidence" value="ECO:0007669"/>
    <property type="project" value="TreeGrafter"/>
</dbReference>
<dbReference type="AlphaFoldDB" id="A0A330LW28"/>
<dbReference type="SUPFAM" id="SSF102114">
    <property type="entry name" value="Radical SAM enzymes"/>
    <property type="match status" value="1"/>
</dbReference>
<gene>
    <name evidence="2" type="ORF">SHEWBE_0104</name>
</gene>
<dbReference type="PANTHER" id="PTHR13932">
    <property type="entry name" value="COPROPORPHYRINIGEN III OXIDASE"/>
    <property type="match status" value="1"/>
</dbReference>
<dbReference type="CDD" id="cd01335">
    <property type="entry name" value="Radical_SAM"/>
    <property type="match status" value="1"/>
</dbReference>
<proteinExistence type="predicted"/>
<dbReference type="Proteomes" id="UP000250123">
    <property type="component" value="Chromosome SHEWBE"/>
</dbReference>
<organism evidence="2 3">
    <name type="scientific">Shewanella benthica</name>
    <dbReference type="NCBI Taxonomy" id="43661"/>
    <lineage>
        <taxon>Bacteria</taxon>
        <taxon>Pseudomonadati</taxon>
        <taxon>Pseudomonadota</taxon>
        <taxon>Gammaproteobacteria</taxon>
        <taxon>Alteromonadales</taxon>
        <taxon>Shewanellaceae</taxon>
        <taxon>Shewanella</taxon>
    </lineage>
</organism>
<dbReference type="GO" id="GO:0003824">
    <property type="term" value="F:catalytic activity"/>
    <property type="evidence" value="ECO:0007669"/>
    <property type="project" value="InterPro"/>
</dbReference>
<dbReference type="InterPro" id="IPR006638">
    <property type="entry name" value="Elp3/MiaA/NifB-like_rSAM"/>
</dbReference>
<evidence type="ECO:0000313" key="3">
    <source>
        <dbReference type="Proteomes" id="UP000250123"/>
    </source>
</evidence>
<dbReference type="InterPro" id="IPR023404">
    <property type="entry name" value="rSAM_horseshoe"/>
</dbReference>
<dbReference type="KEGG" id="sbk:SHEWBE_0104"/>
<dbReference type="Gene3D" id="3.80.30.20">
    <property type="entry name" value="tm_1862 like domain"/>
    <property type="match status" value="1"/>
</dbReference>
<feature type="domain" description="Radical SAM core" evidence="1">
    <location>
        <begin position="42"/>
        <end position="281"/>
    </location>
</feature>